<dbReference type="EMBL" id="KZ824979">
    <property type="protein sequence ID" value="RAH66851.1"/>
    <property type="molecule type" value="Genomic_DNA"/>
</dbReference>
<sequence length="208" mass="23548">MGPEKQTESITLADVHRNIPGGDEGGRNKVRARTDKALENTLGLKAAMDSIPGDDDFRFCIQANIERLPDFVTHAYSNDRESCLEYLTSYARRRWRKRLSKAAQQRWKRKQAGEEQPGLRRQVLKTPTPQGNKRARTPSPTPSNKRAKPDETNADDTPTLPARMPTAAESHRRNCQDDPIGAIFGYYDDPVKPLAPGMDIDHFWEYGD</sequence>
<evidence type="ECO:0000313" key="2">
    <source>
        <dbReference type="Proteomes" id="UP000249661"/>
    </source>
</evidence>
<dbReference type="Proteomes" id="UP000249661">
    <property type="component" value="Unassembled WGS sequence"/>
</dbReference>
<name>A0ACD1GZS0_9EURO</name>
<keyword evidence="2" id="KW-1185">Reference proteome</keyword>
<evidence type="ECO:0000313" key="1">
    <source>
        <dbReference type="EMBL" id="RAH66851.1"/>
    </source>
</evidence>
<organism evidence="1 2">
    <name type="scientific">Aspergillus aculeatinus CBS 121060</name>
    <dbReference type="NCBI Taxonomy" id="1448322"/>
    <lineage>
        <taxon>Eukaryota</taxon>
        <taxon>Fungi</taxon>
        <taxon>Dikarya</taxon>
        <taxon>Ascomycota</taxon>
        <taxon>Pezizomycotina</taxon>
        <taxon>Eurotiomycetes</taxon>
        <taxon>Eurotiomycetidae</taxon>
        <taxon>Eurotiales</taxon>
        <taxon>Aspergillaceae</taxon>
        <taxon>Aspergillus</taxon>
        <taxon>Aspergillus subgen. Circumdati</taxon>
    </lineage>
</organism>
<gene>
    <name evidence="1" type="ORF">BO66DRAFT_441746</name>
</gene>
<reference evidence="1" key="1">
    <citation type="submission" date="2018-02" db="EMBL/GenBank/DDBJ databases">
        <title>The genomes of Aspergillus section Nigri reveals drivers in fungal speciation.</title>
        <authorList>
            <consortium name="DOE Joint Genome Institute"/>
            <person name="Vesth T.C."/>
            <person name="Nybo J."/>
            <person name="Theobald S."/>
            <person name="Brandl J."/>
            <person name="Frisvad J.C."/>
            <person name="Nielsen K.F."/>
            <person name="Lyhne E.K."/>
            <person name="Kogle M.E."/>
            <person name="Kuo A."/>
            <person name="Riley R."/>
            <person name="Clum A."/>
            <person name="Nolan M."/>
            <person name="Lipzen A."/>
            <person name="Salamov A."/>
            <person name="Henrissat B."/>
            <person name="Wiebenga A."/>
            <person name="De vries R.P."/>
            <person name="Grigoriev I.V."/>
            <person name="Mortensen U.H."/>
            <person name="Andersen M.R."/>
            <person name="Baker S.E."/>
        </authorList>
    </citation>
    <scope>NUCLEOTIDE SEQUENCE</scope>
    <source>
        <strain evidence="1">CBS 121060</strain>
    </source>
</reference>
<protein>
    <submittedName>
        <fullName evidence="1">Uncharacterized protein</fullName>
    </submittedName>
</protein>
<proteinExistence type="predicted"/>
<accession>A0ACD1GZS0</accession>